<gene>
    <name evidence="3" type="primary">LOC125778147</name>
</gene>
<dbReference type="RefSeq" id="XP_049310674.1">
    <property type="nucleotide sequence ID" value="XM_049454717.1"/>
</dbReference>
<evidence type="ECO:0000313" key="2">
    <source>
        <dbReference type="Proteomes" id="UP001652620"/>
    </source>
</evidence>
<feature type="compositionally biased region" description="Basic and acidic residues" evidence="1">
    <location>
        <begin position="175"/>
        <end position="184"/>
    </location>
</feature>
<dbReference type="GeneID" id="125778147"/>
<feature type="compositionally biased region" description="Polar residues" evidence="1">
    <location>
        <begin position="271"/>
        <end position="281"/>
    </location>
</feature>
<evidence type="ECO:0000313" key="3">
    <source>
        <dbReference type="RefSeq" id="XP_049310674.1"/>
    </source>
</evidence>
<accession>A0ABM3JN67</accession>
<evidence type="ECO:0000256" key="1">
    <source>
        <dbReference type="SAM" id="MobiDB-lite"/>
    </source>
</evidence>
<feature type="compositionally biased region" description="Low complexity" evidence="1">
    <location>
        <begin position="14"/>
        <end position="52"/>
    </location>
</feature>
<proteinExistence type="predicted"/>
<feature type="compositionally biased region" description="Basic and acidic residues" evidence="1">
    <location>
        <begin position="111"/>
        <end position="128"/>
    </location>
</feature>
<feature type="compositionally biased region" description="Polar residues" evidence="1">
    <location>
        <begin position="86"/>
        <end position="101"/>
    </location>
</feature>
<reference evidence="3" key="1">
    <citation type="submission" date="2025-08" db="UniProtKB">
        <authorList>
            <consortium name="RefSeq"/>
        </authorList>
    </citation>
    <scope>IDENTIFICATION</scope>
    <source>
        <tissue evidence="3">Adult</tissue>
    </source>
</reference>
<keyword evidence="2" id="KW-1185">Reference proteome</keyword>
<dbReference type="Proteomes" id="UP001652620">
    <property type="component" value="Chromosome 4"/>
</dbReference>
<feature type="region of interest" description="Disordered" evidence="1">
    <location>
        <begin position="175"/>
        <end position="305"/>
    </location>
</feature>
<feature type="region of interest" description="Disordered" evidence="1">
    <location>
        <begin position="1"/>
        <end position="161"/>
    </location>
</feature>
<feature type="compositionally biased region" description="Low complexity" evidence="1">
    <location>
        <begin position="186"/>
        <end position="209"/>
    </location>
</feature>
<sequence length="305" mass="33346">MEQQNNRTKNNKQTTATTIATTTATTTTATETTTTTTGATGRSSSSTASKSGPGARRKASFMDALSPEERALFEEHARDDDDVPSGSGTQRSESGKTTVNRANAAPSTPLRRIDCREEGGFTKVESKGERKRRRQRGNIPRTPEPGQPGGHGDPRRAGMSGATLKWYLRFLEDGKTPESAEKRALSRSSGNNPSPSNAQRTGANGGSAATRRRNRRRRQAHAASLEGRSEARTAPQEAPRMEKRKSGQITPQEPPRPKRVREDKPQETSGRRSNPNQQPTASRKYAEAVSSIRMAVLPRNYPRRP</sequence>
<feature type="compositionally biased region" description="Basic and acidic residues" evidence="1">
    <location>
        <begin position="260"/>
        <end position="270"/>
    </location>
</feature>
<feature type="compositionally biased region" description="Basic residues" evidence="1">
    <location>
        <begin position="210"/>
        <end position="220"/>
    </location>
</feature>
<organism evidence="2 3">
    <name type="scientific">Bactrocera dorsalis</name>
    <name type="common">Oriental fruit fly</name>
    <name type="synonym">Dacus dorsalis</name>
    <dbReference type="NCBI Taxonomy" id="27457"/>
    <lineage>
        <taxon>Eukaryota</taxon>
        <taxon>Metazoa</taxon>
        <taxon>Ecdysozoa</taxon>
        <taxon>Arthropoda</taxon>
        <taxon>Hexapoda</taxon>
        <taxon>Insecta</taxon>
        <taxon>Pterygota</taxon>
        <taxon>Neoptera</taxon>
        <taxon>Endopterygota</taxon>
        <taxon>Diptera</taxon>
        <taxon>Brachycera</taxon>
        <taxon>Muscomorpha</taxon>
        <taxon>Tephritoidea</taxon>
        <taxon>Tephritidae</taxon>
        <taxon>Bactrocera</taxon>
        <taxon>Bactrocera</taxon>
    </lineage>
</organism>
<name>A0ABM3JN67_BACDO</name>
<feature type="compositionally biased region" description="Basic and acidic residues" evidence="1">
    <location>
        <begin position="67"/>
        <end position="79"/>
    </location>
</feature>
<protein>
    <submittedName>
        <fullName evidence="3">Uncharacterized protein LOC125778147</fullName>
    </submittedName>
</protein>
<feature type="compositionally biased region" description="Polar residues" evidence="1">
    <location>
        <begin position="1"/>
        <end position="13"/>
    </location>
</feature>